<proteinExistence type="inferred from homology"/>
<dbReference type="InterPro" id="IPR006050">
    <property type="entry name" value="DNA_photolyase_N"/>
</dbReference>
<dbReference type="InterPro" id="IPR005101">
    <property type="entry name" value="Cryptochr/Photolyase_FAD-bd"/>
</dbReference>
<dbReference type="GO" id="GO:0006950">
    <property type="term" value="P:response to stress"/>
    <property type="evidence" value="ECO:0007669"/>
    <property type="project" value="UniProtKB-ARBA"/>
</dbReference>
<accession>A0A1G7Y8T1</accession>
<feature type="domain" description="Photolyase/cryptochrome alpha/beta" evidence="7">
    <location>
        <begin position="2"/>
        <end position="132"/>
    </location>
</feature>
<evidence type="ECO:0000259" key="7">
    <source>
        <dbReference type="PROSITE" id="PS51645"/>
    </source>
</evidence>
<organism evidence="8 9">
    <name type="scientific">Psychroflexus sediminis</name>
    <dbReference type="NCBI Taxonomy" id="470826"/>
    <lineage>
        <taxon>Bacteria</taxon>
        <taxon>Pseudomonadati</taxon>
        <taxon>Bacteroidota</taxon>
        <taxon>Flavobacteriia</taxon>
        <taxon>Flavobacteriales</taxon>
        <taxon>Flavobacteriaceae</taxon>
        <taxon>Psychroflexus</taxon>
    </lineage>
</organism>
<keyword evidence="8" id="KW-0456">Lyase</keyword>
<dbReference type="SUPFAM" id="SSF52425">
    <property type="entry name" value="Cryptochrome/photolyase, N-terminal domain"/>
    <property type="match status" value="1"/>
</dbReference>
<feature type="binding site" evidence="5">
    <location>
        <position position="264"/>
    </location>
    <ligand>
        <name>FAD</name>
        <dbReference type="ChEBI" id="CHEBI:57692"/>
    </ligand>
</feature>
<evidence type="ECO:0000256" key="4">
    <source>
        <dbReference type="ARBA" id="ARBA00022991"/>
    </source>
</evidence>
<evidence type="ECO:0000313" key="8">
    <source>
        <dbReference type="EMBL" id="SDG92865.1"/>
    </source>
</evidence>
<dbReference type="PANTHER" id="PTHR11455:SF9">
    <property type="entry name" value="CRYPTOCHROME CIRCADIAN CLOCK 5 ISOFORM X1"/>
    <property type="match status" value="1"/>
</dbReference>
<evidence type="ECO:0000313" key="9">
    <source>
        <dbReference type="Proteomes" id="UP000199296"/>
    </source>
</evidence>
<dbReference type="InterPro" id="IPR018394">
    <property type="entry name" value="DNA_photolyase_1_CS_C"/>
</dbReference>
<dbReference type="PRINTS" id="PR00147">
    <property type="entry name" value="DNAPHOTLYASE"/>
</dbReference>
<dbReference type="Gene3D" id="3.40.50.620">
    <property type="entry name" value="HUPs"/>
    <property type="match status" value="1"/>
</dbReference>
<gene>
    <name evidence="8" type="ORF">SAMN04488027_11147</name>
</gene>
<dbReference type="GO" id="GO:0006139">
    <property type="term" value="P:nucleobase-containing compound metabolic process"/>
    <property type="evidence" value="ECO:0007669"/>
    <property type="project" value="UniProtKB-ARBA"/>
</dbReference>
<dbReference type="InterPro" id="IPR036155">
    <property type="entry name" value="Crypto/Photolyase_N_sf"/>
</dbReference>
<dbReference type="AlphaFoldDB" id="A0A1G7Y8T1"/>
<dbReference type="GO" id="GO:0003904">
    <property type="term" value="F:deoxyribodipyrimidine photo-lyase activity"/>
    <property type="evidence" value="ECO:0007669"/>
    <property type="project" value="TreeGrafter"/>
</dbReference>
<dbReference type="SUPFAM" id="SSF48173">
    <property type="entry name" value="Cryptochrome/photolyase FAD-binding domain"/>
    <property type="match status" value="1"/>
</dbReference>
<keyword evidence="3 5" id="KW-0274">FAD</keyword>
<name>A0A1G7Y8T1_9FLAO</name>
<dbReference type="Pfam" id="PF00875">
    <property type="entry name" value="DNA_photolyase"/>
    <property type="match status" value="1"/>
</dbReference>
<dbReference type="PROSITE" id="PS00394">
    <property type="entry name" value="DNA_PHOTOLYASES_1_1"/>
    <property type="match status" value="1"/>
</dbReference>
<dbReference type="InterPro" id="IPR014729">
    <property type="entry name" value="Rossmann-like_a/b/a_fold"/>
</dbReference>
<dbReference type="InterPro" id="IPR036134">
    <property type="entry name" value="Crypto/Photolyase_FAD-like_sf"/>
</dbReference>
<keyword evidence="4 6" id="KW-0157">Chromophore</keyword>
<feature type="binding site" evidence="5">
    <location>
        <position position="213"/>
    </location>
    <ligand>
        <name>FAD</name>
        <dbReference type="ChEBI" id="CHEBI:57692"/>
    </ligand>
</feature>
<dbReference type="GO" id="GO:0071949">
    <property type="term" value="F:FAD binding"/>
    <property type="evidence" value="ECO:0007669"/>
    <property type="project" value="TreeGrafter"/>
</dbReference>
<dbReference type="InterPro" id="IPR002081">
    <property type="entry name" value="Cryptochrome/DNA_photolyase_1"/>
</dbReference>
<keyword evidence="2 5" id="KW-0285">Flavoprotein</keyword>
<dbReference type="STRING" id="470826.SAMN04488027_11147"/>
<dbReference type="PANTHER" id="PTHR11455">
    <property type="entry name" value="CRYPTOCHROME"/>
    <property type="match status" value="1"/>
</dbReference>
<evidence type="ECO:0000256" key="1">
    <source>
        <dbReference type="ARBA" id="ARBA00001932"/>
    </source>
</evidence>
<dbReference type="Pfam" id="PF03441">
    <property type="entry name" value="FAD_binding_7"/>
    <property type="match status" value="1"/>
</dbReference>
<protein>
    <submittedName>
        <fullName evidence="8">Deoxyribodipyrimidine photo-lyase family protein (Cryptochrome)</fullName>
    </submittedName>
</protein>
<comment type="cofactor">
    <cofactor evidence="5">
        <name>FAD</name>
        <dbReference type="ChEBI" id="CHEBI:57692"/>
    </cofactor>
    <text evidence="5">Binds 1 FAD per subunit.</text>
</comment>
<dbReference type="Gene3D" id="1.25.40.80">
    <property type="match status" value="1"/>
</dbReference>
<evidence type="ECO:0000256" key="2">
    <source>
        <dbReference type="ARBA" id="ARBA00022630"/>
    </source>
</evidence>
<evidence type="ECO:0000256" key="5">
    <source>
        <dbReference type="PIRSR" id="PIRSR602081-1"/>
    </source>
</evidence>
<dbReference type="GO" id="GO:0003677">
    <property type="term" value="F:DNA binding"/>
    <property type="evidence" value="ECO:0007669"/>
    <property type="project" value="TreeGrafter"/>
</dbReference>
<evidence type="ECO:0000256" key="3">
    <source>
        <dbReference type="ARBA" id="ARBA00022827"/>
    </source>
</evidence>
<keyword evidence="9" id="KW-1185">Reference proteome</keyword>
<dbReference type="EMBL" id="FNCW01000011">
    <property type="protein sequence ID" value="SDG92865.1"/>
    <property type="molecule type" value="Genomic_DNA"/>
</dbReference>
<dbReference type="Proteomes" id="UP000199296">
    <property type="component" value="Unassembled WGS sequence"/>
</dbReference>
<comment type="cofactor">
    <cofactor evidence="1">
        <name>(6R)-5,10-methylene-5,6,7,8-tetrahydrofolate</name>
        <dbReference type="ChEBI" id="CHEBI:15636"/>
    </cofactor>
</comment>
<dbReference type="Gene3D" id="1.10.579.10">
    <property type="entry name" value="DNA Cyclobutane Dipyrimidine Photolyase, subunit A, domain 3"/>
    <property type="match status" value="1"/>
</dbReference>
<dbReference type="PROSITE" id="PS51645">
    <property type="entry name" value="PHR_CRY_ALPHA_BETA"/>
    <property type="match status" value="1"/>
</dbReference>
<dbReference type="GO" id="GO:0009416">
    <property type="term" value="P:response to light stimulus"/>
    <property type="evidence" value="ECO:0007669"/>
    <property type="project" value="TreeGrafter"/>
</dbReference>
<reference evidence="8 9" key="1">
    <citation type="submission" date="2016-10" db="EMBL/GenBank/DDBJ databases">
        <authorList>
            <person name="de Groot N.N."/>
        </authorList>
    </citation>
    <scope>NUCLEOTIDE SEQUENCE [LARGE SCALE GENOMIC DNA]</scope>
    <source>
        <strain evidence="8 9">DSM 19803</strain>
    </source>
</reference>
<sequence length="486" mass="57413">MMVNVVWLKRDLRLQDHAPLHDALQKSQPVVLLYVFEPLLLNDPHYSKRHFRFIKESLKELQQELTACQTQVLIVKSSAEEAFRNLHEQLKIKAVYSHQETGINITYQRDKRLKLWFNSEGIQWKEFITNGVIRGLKNRKTWVNSWENFMNQDPVPFSASPGQFISHSSIQKLQCHFEDVDISTERDTNFQKGGRSTALRYLRSFLEERYPNYQTHISKPLLARKSCSRLSPYIAWGNLSMREVIHASMQLESKTKYKQALSQFQSRLRWQAHFIQKFEMESKAEFQNFNSAFNILKQPKQEELIKAWKEGQTGFPLVDASMRCLIQTGYLNFRMRALLVSFFTHLLWQKWQEASEHLASLFLDFEPGIHYPQLQMQAGTTGIHTLRIYNPVKNSYKHDAEGEFILKYIPELKSIPREFIHEPWKLTTMEQDMYGFQLGEDYPKPIVDLEVSRQFASDSIWRIIQSERSKVEGKKILKRHTIRGRH</sequence>
<comment type="similarity">
    <text evidence="6">Belongs to the DNA photolyase family.</text>
</comment>
<evidence type="ECO:0000256" key="6">
    <source>
        <dbReference type="RuleBase" id="RU004182"/>
    </source>
</evidence>